<dbReference type="Proteomes" id="UP000464086">
    <property type="component" value="Chromosome"/>
</dbReference>
<evidence type="ECO:0000313" key="2">
    <source>
        <dbReference type="Proteomes" id="UP000464086"/>
    </source>
</evidence>
<reference evidence="1 2" key="1">
    <citation type="submission" date="2019-12" db="EMBL/GenBank/DDBJ databases">
        <title>Functional and genomic insights into the Sphingobium yanoikuyae YC-JY1, a bacterium efficiently degrading bisphenol A.</title>
        <authorList>
            <person name="Jia Y."/>
            <person name="Li X."/>
            <person name="Wang J."/>
            <person name="Eltoukhy A."/>
            <person name="Lamraoui I."/>
            <person name="Yan Y."/>
        </authorList>
    </citation>
    <scope>NUCLEOTIDE SEQUENCE [LARGE SCALE GENOMIC DNA]</scope>
    <source>
        <strain evidence="1 2">YC-JY1</strain>
    </source>
</reference>
<gene>
    <name evidence="1" type="ORF">GS397_22360</name>
</gene>
<organism evidence="1 2">
    <name type="scientific">Sphingobium yanoikuyae</name>
    <name type="common">Sphingomonas yanoikuyae</name>
    <dbReference type="NCBI Taxonomy" id="13690"/>
    <lineage>
        <taxon>Bacteria</taxon>
        <taxon>Pseudomonadati</taxon>
        <taxon>Pseudomonadota</taxon>
        <taxon>Alphaproteobacteria</taxon>
        <taxon>Sphingomonadales</taxon>
        <taxon>Sphingomonadaceae</taxon>
        <taxon>Sphingobium</taxon>
    </lineage>
</organism>
<dbReference type="EMBL" id="CP047218">
    <property type="protein sequence ID" value="QHD69516.1"/>
    <property type="molecule type" value="Genomic_DNA"/>
</dbReference>
<accession>A0A6P1GLP6</accession>
<dbReference type="InterPro" id="IPR009964">
    <property type="entry name" value="DUF1491"/>
</dbReference>
<dbReference type="AlphaFoldDB" id="A0A6P1GLP6"/>
<dbReference type="Pfam" id="PF07372">
    <property type="entry name" value="DUF1491"/>
    <property type="match status" value="1"/>
</dbReference>
<protein>
    <submittedName>
        <fullName evidence="1">DUF1491 family protein</fullName>
    </submittedName>
</protein>
<evidence type="ECO:0000313" key="1">
    <source>
        <dbReference type="EMBL" id="QHD69516.1"/>
    </source>
</evidence>
<dbReference type="Gene3D" id="3.40.1530.20">
    <property type="entry name" value="Protein of unknown function (DUF1491)"/>
    <property type="match status" value="1"/>
</dbReference>
<proteinExistence type="predicted"/>
<sequence>MTVAASCVSASTDVVTLERLPVLRYSSTQIAQGPERDIDAITTREAGFDPDLWVIEIESRDGRTLLDQDGLA</sequence>
<name>A0A6P1GLP6_SPHYA</name>